<evidence type="ECO:0000313" key="4">
    <source>
        <dbReference type="Proteomes" id="UP000215137"/>
    </source>
</evidence>
<gene>
    <name evidence="3" type="ORF">CKF48_07900</name>
</gene>
<dbReference type="GeneID" id="97214311"/>
<dbReference type="FunFam" id="3.60.40.10:FF:000045">
    <property type="entry name" value="Stage II sporulation protein E"/>
    <property type="match status" value="1"/>
</dbReference>
<dbReference type="AlphaFoldDB" id="A0A248TGC4"/>
<accession>A0A248TGC4</accession>
<dbReference type="EMBL" id="CP022983">
    <property type="protein sequence ID" value="ASV67246.1"/>
    <property type="molecule type" value="Genomic_DNA"/>
</dbReference>
<sequence>MDFRQKLESKYREILTNYLADRSEQALYQGQKLSRNAIERNIPPEEIVSIHRNIMAEMFPEKFNDRMQESFDILLEVMVAYGFAYREHQNLKHIQQELRTEMEIAANVQKTLLGTEIPCKKDMDIGAISVPAKHMNGDYFNFVEDENNSVSIAIADVIGKGLPAALCMSMIKYAMDSLPENRKTPTLVLENLNRVVEQNVDLTMFITMFYGTYHIDHHIFSYASAGHEPGLFYHAETQTFSELPAKGLLLGIEKNTKYRKYEKEVMPGDMIILMSDGVTESRTKEGFIEREELLALIEKNIHLKAQNIVQNVYKELEKLQDFQLRDDFTLIILRRNV</sequence>
<dbReference type="Proteomes" id="UP000215137">
    <property type="component" value="Chromosome"/>
</dbReference>
<dbReference type="SMART" id="SM00331">
    <property type="entry name" value="PP2C_SIG"/>
    <property type="match status" value="1"/>
</dbReference>
<dbReference type="InterPro" id="IPR036457">
    <property type="entry name" value="PPM-type-like_dom_sf"/>
</dbReference>
<organism evidence="3 4">
    <name type="scientific">Cytobacillus kochii</name>
    <dbReference type="NCBI Taxonomy" id="859143"/>
    <lineage>
        <taxon>Bacteria</taxon>
        <taxon>Bacillati</taxon>
        <taxon>Bacillota</taxon>
        <taxon>Bacilli</taxon>
        <taxon>Bacillales</taxon>
        <taxon>Bacillaceae</taxon>
        <taxon>Cytobacillus</taxon>
    </lineage>
</organism>
<dbReference type="InterPro" id="IPR017944">
    <property type="entry name" value="KaiA/RbsU_helical_domain_sf"/>
</dbReference>
<keyword evidence="1" id="KW-0378">Hydrolase</keyword>
<keyword evidence="4" id="KW-1185">Reference proteome</keyword>
<dbReference type="GO" id="GO:0016791">
    <property type="term" value="F:phosphatase activity"/>
    <property type="evidence" value="ECO:0007669"/>
    <property type="project" value="TreeGrafter"/>
</dbReference>
<proteinExistence type="predicted"/>
<evidence type="ECO:0000313" key="3">
    <source>
        <dbReference type="EMBL" id="ASV67246.1"/>
    </source>
</evidence>
<dbReference type="SUPFAM" id="SSF81606">
    <property type="entry name" value="PP2C-like"/>
    <property type="match status" value="1"/>
</dbReference>
<dbReference type="PANTHER" id="PTHR43156:SF15">
    <property type="entry name" value="PHOSPHOSERINE PHOSPHATASE RSBU"/>
    <property type="match status" value="1"/>
</dbReference>
<dbReference type="RefSeq" id="WP_095370821.1">
    <property type="nucleotide sequence ID" value="NZ_CANMJM010000008.1"/>
</dbReference>
<dbReference type="InterPro" id="IPR052016">
    <property type="entry name" value="Bact_Sigma-Reg"/>
</dbReference>
<dbReference type="KEGG" id="bko:CKF48_07900"/>
<dbReference type="InterPro" id="IPR001932">
    <property type="entry name" value="PPM-type_phosphatase-like_dom"/>
</dbReference>
<dbReference type="OrthoDB" id="311592at2"/>
<dbReference type="Pfam" id="PF08673">
    <property type="entry name" value="RsbU_N"/>
    <property type="match status" value="1"/>
</dbReference>
<dbReference type="InterPro" id="IPR014787">
    <property type="entry name" value="PSer_Pase_RsbU_N"/>
</dbReference>
<feature type="domain" description="PPM-type phosphatase" evidence="2">
    <location>
        <begin position="120"/>
        <end position="335"/>
    </location>
</feature>
<evidence type="ECO:0000256" key="1">
    <source>
        <dbReference type="ARBA" id="ARBA00022801"/>
    </source>
</evidence>
<dbReference type="SUPFAM" id="SSF101215">
    <property type="entry name" value="KaiA/RbsU domain"/>
    <property type="match status" value="1"/>
</dbReference>
<dbReference type="Pfam" id="PF07228">
    <property type="entry name" value="SpoIIE"/>
    <property type="match status" value="1"/>
</dbReference>
<dbReference type="Gene3D" id="1.10.1240.30">
    <property type="entry name" value="KaiA/RbsU domain"/>
    <property type="match status" value="1"/>
</dbReference>
<name>A0A248TGC4_9BACI</name>
<dbReference type="Gene3D" id="3.60.40.10">
    <property type="entry name" value="PPM-type phosphatase domain"/>
    <property type="match status" value="1"/>
</dbReference>
<reference evidence="3 4" key="1">
    <citation type="submission" date="2017-08" db="EMBL/GenBank/DDBJ databases">
        <title>Complete Genome Sequence of Bacillus kochii Oregon-R-modENCODE STRAIN BDGP4, isolated from Drosophila melanogaster gut.</title>
        <authorList>
            <person name="Wan K.H."/>
            <person name="Yu C."/>
            <person name="Park S."/>
            <person name="Hammonds A.S."/>
            <person name="Booth B.W."/>
            <person name="Celniker S.E."/>
        </authorList>
    </citation>
    <scope>NUCLEOTIDE SEQUENCE [LARGE SCALE GENOMIC DNA]</scope>
    <source>
        <strain evidence="3 4">BDGP4</strain>
    </source>
</reference>
<evidence type="ECO:0000259" key="2">
    <source>
        <dbReference type="SMART" id="SM00331"/>
    </source>
</evidence>
<protein>
    <submittedName>
        <fullName evidence="3">Phosphoserine phosphatase</fullName>
    </submittedName>
</protein>
<dbReference type="PANTHER" id="PTHR43156">
    <property type="entry name" value="STAGE II SPORULATION PROTEIN E-RELATED"/>
    <property type="match status" value="1"/>
</dbReference>